<dbReference type="GO" id="GO:0004674">
    <property type="term" value="F:protein serine/threonine kinase activity"/>
    <property type="evidence" value="ECO:0007669"/>
    <property type="project" value="UniProtKB-KW"/>
</dbReference>
<evidence type="ECO:0000313" key="7">
    <source>
        <dbReference type="Proteomes" id="UP000245207"/>
    </source>
</evidence>
<keyword evidence="2" id="KW-0808">Transferase</keyword>
<dbReference type="OrthoDB" id="2015071at2759"/>
<comment type="caution">
    <text evidence="6">The sequence shown here is derived from an EMBL/GenBank/DDBJ whole genome shotgun (WGS) entry which is preliminary data.</text>
</comment>
<keyword evidence="6" id="KW-0430">Lectin</keyword>
<organism evidence="6 7">
    <name type="scientific">Artemisia annua</name>
    <name type="common">Sweet wormwood</name>
    <dbReference type="NCBI Taxonomy" id="35608"/>
    <lineage>
        <taxon>Eukaryota</taxon>
        <taxon>Viridiplantae</taxon>
        <taxon>Streptophyta</taxon>
        <taxon>Embryophyta</taxon>
        <taxon>Tracheophyta</taxon>
        <taxon>Spermatophyta</taxon>
        <taxon>Magnoliopsida</taxon>
        <taxon>eudicotyledons</taxon>
        <taxon>Gunneridae</taxon>
        <taxon>Pentapetalae</taxon>
        <taxon>asterids</taxon>
        <taxon>campanulids</taxon>
        <taxon>Asterales</taxon>
        <taxon>Asteraceae</taxon>
        <taxon>Asteroideae</taxon>
        <taxon>Anthemideae</taxon>
        <taxon>Artemisiinae</taxon>
        <taxon>Artemisia</taxon>
    </lineage>
</organism>
<name>A0A2U1LHT7_ARTAN</name>
<dbReference type="Gene3D" id="1.10.510.10">
    <property type="entry name" value="Transferase(Phosphotransferase) domain 1"/>
    <property type="match status" value="1"/>
</dbReference>
<evidence type="ECO:0000256" key="5">
    <source>
        <dbReference type="ARBA" id="ARBA00022840"/>
    </source>
</evidence>
<gene>
    <name evidence="6" type="ORF">CTI12_AA301470</name>
</gene>
<accession>A0A2U1LHT7</accession>
<dbReference type="GO" id="GO:0005886">
    <property type="term" value="C:plasma membrane"/>
    <property type="evidence" value="ECO:0007669"/>
    <property type="project" value="TreeGrafter"/>
</dbReference>
<evidence type="ECO:0000256" key="2">
    <source>
        <dbReference type="ARBA" id="ARBA00022679"/>
    </source>
</evidence>
<dbReference type="SUPFAM" id="SSF56112">
    <property type="entry name" value="Protein kinase-like (PK-like)"/>
    <property type="match status" value="1"/>
</dbReference>
<dbReference type="Proteomes" id="UP000245207">
    <property type="component" value="Unassembled WGS sequence"/>
</dbReference>
<keyword evidence="7" id="KW-1185">Reference proteome</keyword>
<evidence type="ECO:0000256" key="4">
    <source>
        <dbReference type="ARBA" id="ARBA00022777"/>
    </source>
</evidence>
<keyword evidence="3" id="KW-0547">Nucleotide-binding</keyword>
<keyword evidence="4 6" id="KW-0418">Kinase</keyword>
<dbReference type="GO" id="GO:0030246">
    <property type="term" value="F:carbohydrate binding"/>
    <property type="evidence" value="ECO:0007669"/>
    <property type="project" value="UniProtKB-KW"/>
</dbReference>
<dbReference type="GO" id="GO:0005524">
    <property type="term" value="F:ATP binding"/>
    <property type="evidence" value="ECO:0007669"/>
    <property type="project" value="UniProtKB-KW"/>
</dbReference>
<evidence type="ECO:0000256" key="3">
    <source>
        <dbReference type="ARBA" id="ARBA00022741"/>
    </source>
</evidence>
<dbReference type="PANTHER" id="PTHR27002">
    <property type="entry name" value="RECEPTOR-LIKE SERINE/THREONINE-PROTEIN KINASE SD1-8"/>
    <property type="match status" value="1"/>
</dbReference>
<dbReference type="PANTHER" id="PTHR27002:SF851">
    <property type="entry name" value="G-TYPE LECTIN S-RECEPTOR-LIKE SERINE_THREONINE-PROTEIN KINASE SD1-1"/>
    <property type="match status" value="1"/>
</dbReference>
<proteinExistence type="predicted"/>
<sequence>MSELEISVSTTNSMHTTIPPIVTRDSTPANVVPSMHDPNVGYRHILGRSGLWTGYTKLFQPDRPVTKAQAAVALASGEASDIVSEKLNQKVIYYLLGTSIVQLVGTCVLLDIRLARKCSYMQYQISSSKNEADKLTMKVQEIKRGNLIRYFPLFSGTFLFAAKMCFSQMNNGLRDTNCKNGRVEIIPNDQRTWFAVAHLETKRFRGEGANNQVAINTDSTIFGSSVPSAFVLWIMRELPPSMAISVPVETRTLAFVVTIHCCIVTVFLEPLIIEFTKVDLKDSNILLDLDMNPKISDFGIARSFCGNETQANTERVAGPVISYSFAIETVVVATTTAAVTVAAAATGPEAKRLCDELRSWLLEYGPYQCSINMMFMIHRQAEVSSGSPQSTVMDYTMVLTMIDYKFYFFQSLEAQNSFSHVVTQIVQLLIGKSMAYEPINQPTTYAEPMRYAICMSKLWMKSMLQVTFKFDVEHSAKYRNLKVSSILTPICQQLGSLLEGGSMLFYYDAEYTYMVERGEFRRSQWLPTVTG</sequence>
<dbReference type="STRING" id="35608.A0A2U1LHT7"/>
<evidence type="ECO:0000256" key="1">
    <source>
        <dbReference type="ARBA" id="ARBA00022527"/>
    </source>
</evidence>
<keyword evidence="5" id="KW-0067">ATP-binding</keyword>
<protein>
    <submittedName>
        <fullName evidence="6">Concanavalin A-like lectin/glucanase domain, Serine/threonine-protein kinase pim-1/2/3</fullName>
    </submittedName>
</protein>
<keyword evidence="1" id="KW-0723">Serine/threonine-protein kinase</keyword>
<dbReference type="EMBL" id="PKPP01009308">
    <property type="protein sequence ID" value="PWA48565.1"/>
    <property type="molecule type" value="Genomic_DNA"/>
</dbReference>
<dbReference type="InterPro" id="IPR011009">
    <property type="entry name" value="Kinase-like_dom_sf"/>
</dbReference>
<dbReference type="AlphaFoldDB" id="A0A2U1LHT7"/>
<evidence type="ECO:0000313" key="6">
    <source>
        <dbReference type="EMBL" id="PWA48565.1"/>
    </source>
</evidence>
<reference evidence="6 7" key="1">
    <citation type="journal article" date="2018" name="Mol. Plant">
        <title>The genome of Artemisia annua provides insight into the evolution of Asteraceae family and artemisinin biosynthesis.</title>
        <authorList>
            <person name="Shen Q."/>
            <person name="Zhang L."/>
            <person name="Liao Z."/>
            <person name="Wang S."/>
            <person name="Yan T."/>
            <person name="Shi P."/>
            <person name="Liu M."/>
            <person name="Fu X."/>
            <person name="Pan Q."/>
            <person name="Wang Y."/>
            <person name="Lv Z."/>
            <person name="Lu X."/>
            <person name="Zhang F."/>
            <person name="Jiang W."/>
            <person name="Ma Y."/>
            <person name="Chen M."/>
            <person name="Hao X."/>
            <person name="Li L."/>
            <person name="Tang Y."/>
            <person name="Lv G."/>
            <person name="Zhou Y."/>
            <person name="Sun X."/>
            <person name="Brodelius P.E."/>
            <person name="Rose J.K.C."/>
            <person name="Tang K."/>
        </authorList>
    </citation>
    <scope>NUCLEOTIDE SEQUENCE [LARGE SCALE GENOMIC DNA]</scope>
    <source>
        <strain evidence="7">cv. Huhao1</strain>
        <tissue evidence="6">Leaf</tissue>
    </source>
</reference>